<protein>
    <recommendedName>
        <fullName evidence="4">Lipoprotein</fullName>
    </recommendedName>
</protein>
<proteinExistence type="predicted"/>
<comment type="caution">
    <text evidence="2">The sequence shown here is derived from an EMBL/GenBank/DDBJ whole genome shotgun (WGS) entry which is preliminary data.</text>
</comment>
<keyword evidence="1" id="KW-0732">Signal</keyword>
<evidence type="ECO:0000256" key="1">
    <source>
        <dbReference type="SAM" id="SignalP"/>
    </source>
</evidence>
<dbReference type="Proteomes" id="UP000297900">
    <property type="component" value="Unassembled WGS sequence"/>
</dbReference>
<name>A0A4Y8LMZ2_9BACL</name>
<dbReference type="EMBL" id="SOMN01000057">
    <property type="protein sequence ID" value="TFE19542.1"/>
    <property type="molecule type" value="Genomic_DNA"/>
</dbReference>
<organism evidence="2 3">
    <name type="scientific">Cohnella luojiensis</name>
    <dbReference type="NCBI Taxonomy" id="652876"/>
    <lineage>
        <taxon>Bacteria</taxon>
        <taxon>Bacillati</taxon>
        <taxon>Bacillota</taxon>
        <taxon>Bacilli</taxon>
        <taxon>Bacillales</taxon>
        <taxon>Paenibacillaceae</taxon>
        <taxon>Cohnella</taxon>
    </lineage>
</organism>
<keyword evidence="3" id="KW-1185">Reference proteome</keyword>
<gene>
    <name evidence="2" type="ORF">E2980_22930</name>
</gene>
<dbReference type="RefSeq" id="WP_135154570.1">
    <property type="nucleotide sequence ID" value="NZ_SOMN01000057.1"/>
</dbReference>
<accession>A0A4Y8LMZ2</accession>
<reference evidence="2 3" key="1">
    <citation type="submission" date="2019-03" db="EMBL/GenBank/DDBJ databases">
        <title>Cohnella endophytica sp. nov., a novel endophytic bacterium isolated from bark of Sonneratia apetala.</title>
        <authorList>
            <person name="Tuo L."/>
        </authorList>
    </citation>
    <scope>NUCLEOTIDE SEQUENCE [LARGE SCALE GENOMIC DNA]</scope>
    <source>
        <strain evidence="2 3">CCTCC AB 208254</strain>
    </source>
</reference>
<feature type="signal peptide" evidence="1">
    <location>
        <begin position="1"/>
        <end position="25"/>
    </location>
</feature>
<dbReference type="PROSITE" id="PS51257">
    <property type="entry name" value="PROKAR_LIPOPROTEIN"/>
    <property type="match status" value="1"/>
</dbReference>
<evidence type="ECO:0008006" key="4">
    <source>
        <dbReference type="Google" id="ProtNLM"/>
    </source>
</evidence>
<dbReference type="AlphaFoldDB" id="A0A4Y8LMZ2"/>
<evidence type="ECO:0000313" key="3">
    <source>
        <dbReference type="Proteomes" id="UP000297900"/>
    </source>
</evidence>
<feature type="chain" id="PRO_5038451886" description="Lipoprotein" evidence="1">
    <location>
        <begin position="26"/>
        <end position="138"/>
    </location>
</feature>
<sequence length="138" mass="16164">MKTKVVSWYLLACCFLLLVACTPHTNLKIPEVKTFFDDVIKSTNSISKGQLKKVDKVYLTVVYSLNTDDFPPKEREAIFEKTRDFFLSPKIRNLIIEQIGSENELRMFNEGFKIRFQNPKTETYWVYGQVDGELRLIE</sequence>
<evidence type="ECO:0000313" key="2">
    <source>
        <dbReference type="EMBL" id="TFE19542.1"/>
    </source>
</evidence>